<comment type="caution">
    <text evidence="2">The sequence shown here is derived from an EMBL/GenBank/DDBJ whole genome shotgun (WGS) entry which is preliminary data.</text>
</comment>
<dbReference type="InterPro" id="IPR046348">
    <property type="entry name" value="SIS_dom_sf"/>
</dbReference>
<protein>
    <submittedName>
        <fullName evidence="2">SIS domain-containing protein</fullName>
    </submittedName>
</protein>
<name>A0ABT4BRI9_9FIRM</name>
<dbReference type="Gene3D" id="3.40.50.10490">
    <property type="entry name" value="Glucose-6-phosphate isomerase like protein, domain 1"/>
    <property type="match status" value="1"/>
</dbReference>
<dbReference type="PROSITE" id="PS51464">
    <property type="entry name" value="SIS"/>
    <property type="match status" value="1"/>
</dbReference>
<gene>
    <name evidence="2" type="ORF">OUY18_04460</name>
</gene>
<dbReference type="Pfam" id="PF01380">
    <property type="entry name" value="SIS"/>
    <property type="match status" value="1"/>
</dbReference>
<dbReference type="InterPro" id="IPR024713">
    <property type="entry name" value="Fructosamine_deglycase_FrlB"/>
</dbReference>
<evidence type="ECO:0000259" key="1">
    <source>
        <dbReference type="PROSITE" id="PS51464"/>
    </source>
</evidence>
<dbReference type="CDD" id="cd05710">
    <property type="entry name" value="SIS_1"/>
    <property type="match status" value="1"/>
</dbReference>
<dbReference type="PIRSF" id="PIRSF009290">
    <property type="entry name" value="FrlB"/>
    <property type="match status" value="1"/>
</dbReference>
<dbReference type="PANTHER" id="PTHR10937:SF14">
    <property type="entry name" value="FRUCTOSELYSINE 6-PHOSPHATE DEGLYCASE"/>
    <property type="match status" value="1"/>
</dbReference>
<dbReference type="InterPro" id="IPR035488">
    <property type="entry name" value="FrlB_SIS"/>
</dbReference>
<dbReference type="EMBL" id="JAPOHA010000003">
    <property type="protein sequence ID" value="MCY1713508.1"/>
    <property type="molecule type" value="Genomic_DNA"/>
</dbReference>
<feature type="domain" description="SIS" evidence="1">
    <location>
        <begin position="16"/>
        <end position="152"/>
    </location>
</feature>
<dbReference type="RefSeq" id="WP_268057521.1">
    <property type="nucleotide sequence ID" value="NZ_JAPOHA010000003.1"/>
</dbReference>
<sequence length="329" mass="36660">MKAEHCAQIEQAVAAVAQKAKTGIHHFYFVACGGSNAFMMPVQYMFDREIGIPASIYTSNEFNYGTPKDFDEHSVVITCSHSGTTPETVAAAKKATEVGAVSIAFSNEVDSPLWKAAGYPIHYDHGPSAATTDKNKAVLYALAFGILKAVAPEQSTKWESGLKALDALEEATNRTMKKFKDSAVRWGKENKRDTVIYTMGSGANYGEMYSLSICLFMEMQWIHSSCIHSGEYFHGPFEITDYDVPFIITISNGATRHLDERACAFCKKFSDNVYVIDEADFDMTGIDESVREYYAPLVAGSVVREMVDSIAHERGHDLSVRRYMWQMEY</sequence>
<dbReference type="SUPFAM" id="SSF53697">
    <property type="entry name" value="SIS domain"/>
    <property type="match status" value="1"/>
</dbReference>
<dbReference type="PANTHER" id="PTHR10937">
    <property type="entry name" value="GLUCOSAMINE--FRUCTOSE-6-PHOSPHATE AMINOTRANSFERASE, ISOMERIZING"/>
    <property type="match status" value="1"/>
</dbReference>
<dbReference type="Gene3D" id="3.40.50.12570">
    <property type="match status" value="1"/>
</dbReference>
<proteinExistence type="predicted"/>
<accession>A0ABT4BRI9</accession>
<evidence type="ECO:0000313" key="3">
    <source>
        <dbReference type="Proteomes" id="UP001082703"/>
    </source>
</evidence>
<evidence type="ECO:0000313" key="2">
    <source>
        <dbReference type="EMBL" id="MCY1713508.1"/>
    </source>
</evidence>
<keyword evidence="3" id="KW-1185">Reference proteome</keyword>
<organism evidence="2 3">
    <name type="scientific">Caproiciproducens galactitolivorans</name>
    <dbReference type="NCBI Taxonomy" id="642589"/>
    <lineage>
        <taxon>Bacteria</taxon>
        <taxon>Bacillati</taxon>
        <taxon>Bacillota</taxon>
        <taxon>Clostridia</taxon>
        <taxon>Eubacteriales</taxon>
        <taxon>Acutalibacteraceae</taxon>
        <taxon>Caproiciproducens</taxon>
    </lineage>
</organism>
<dbReference type="Proteomes" id="UP001082703">
    <property type="component" value="Unassembled WGS sequence"/>
</dbReference>
<dbReference type="Gene3D" id="1.10.10.2240">
    <property type="match status" value="1"/>
</dbReference>
<dbReference type="InterPro" id="IPR001347">
    <property type="entry name" value="SIS_dom"/>
</dbReference>
<reference evidence="2 3" key="1">
    <citation type="submission" date="2022-11" db="EMBL/GenBank/DDBJ databases">
        <authorList>
            <person name="Caiyu Z."/>
        </authorList>
    </citation>
    <scope>NUCLEOTIDE SEQUENCE [LARGE SCALE GENOMIC DNA]</scope>
    <source>
        <strain evidence="2 3">YR-4</strain>
    </source>
</reference>